<evidence type="ECO:0000313" key="1">
    <source>
        <dbReference type="EMBL" id="CUO47957.1"/>
    </source>
</evidence>
<protein>
    <submittedName>
        <fullName evidence="1">Uncharacterized protein</fullName>
    </submittedName>
</protein>
<proteinExistence type="predicted"/>
<dbReference type="EMBL" id="CYZE01000007">
    <property type="protein sequence ID" value="CUO47957.1"/>
    <property type="molecule type" value="Genomic_DNA"/>
</dbReference>
<sequence length="833" mass="95818">MKASFISQYCIQGEKIMELTYQIGYDETISRWNVTAMGKEPFNSPKKSFEAEVNMEESYVQVVYPVREAFLKEERIQKAARYDGLYENLYFPFENNRIDLSTFFHTPQYIYVHAKAGVRTAEEGSYPFDLYTCGGVRVWVNGGEQACYTPYTRNIAGHTRVNLFLKKGLNEIKVYADELAERDVFFYFELRYKGGTPVEGSVEVTEQPEEIKKAEEILKSCYFQQDMYTEGEVRLCYDRTLLDGDTRVYLTSSPCGTGMQLSDIEHSEMMLKKDEDYLVFAETEKSSIRLSRISACLTVGNYVVPRNLFVGIIPKSRIVLEPAATIGERKQQALEFLVKNGEIGFQSVITSLELLKGWNDNAEKGFDLACKKIERHDDCADFSLAPLTLLMTRYRNLLTPEKAERIREMVLNFRYWIDEPGNDVMWYFSENHAFLFHVSQYLWGCIFGKETFTVSGRTGAEQSEIGKKRVLAWFDNFFAYGYAEWNSATYIPIDLIGFFSLYLNAPDEDIRQKAKRALDFTMQVIGFNSFEGVMNTTYGRIYEETIKTRLQVEPNFVSWVSTGRGYCTYYGNATCLYAISDYEPEDYEMECRPQPGQGVVMETDQGIAGVKINTYRTGEYLTAGVRRFKPFRHGHQQHLMNVVFGKERPAIFYVNHPGERVFSGENRPSYWAGNGTMPWIERYRNLTVMVFAIDPNELVHYIHAYTPVYEYEAYACDGSWFFAKSGDGYLGSWFSNGYEMTAYGANTEKELVSRGLNHAVIVKCGSKEEFGSFEAFQKSLKEMEIDWNGDRSAAFTDSQYGEIRVRDAEEFLVNGTAVSVEPAKGFRFLRTKL</sequence>
<organism evidence="1 2">
    <name type="scientific">Hungatella hathewayi</name>
    <dbReference type="NCBI Taxonomy" id="154046"/>
    <lineage>
        <taxon>Bacteria</taxon>
        <taxon>Bacillati</taxon>
        <taxon>Bacillota</taxon>
        <taxon>Clostridia</taxon>
        <taxon>Lachnospirales</taxon>
        <taxon>Lachnospiraceae</taxon>
        <taxon>Hungatella</taxon>
    </lineage>
</organism>
<reference evidence="1 2" key="1">
    <citation type="submission" date="2015-09" db="EMBL/GenBank/DDBJ databases">
        <authorList>
            <consortium name="Pathogen Informatics"/>
        </authorList>
    </citation>
    <scope>NUCLEOTIDE SEQUENCE [LARGE SCALE GENOMIC DNA]</scope>
    <source>
        <strain evidence="1 2">2789STDY5608850</strain>
    </source>
</reference>
<name>A0A174FEG3_9FIRM</name>
<gene>
    <name evidence="1" type="ORF">ERS852407_02938</name>
</gene>
<dbReference type="AlphaFoldDB" id="A0A174FEG3"/>
<dbReference type="Proteomes" id="UP000095651">
    <property type="component" value="Unassembled WGS sequence"/>
</dbReference>
<evidence type="ECO:0000313" key="2">
    <source>
        <dbReference type="Proteomes" id="UP000095651"/>
    </source>
</evidence>
<accession>A0A174FEG3</accession>